<feature type="active site" evidence="2 3">
    <location>
        <position position="398"/>
    </location>
</feature>
<dbReference type="PRINTS" id="PR00704">
    <property type="entry name" value="CALPAIN"/>
</dbReference>
<dbReference type="PANTHER" id="PTHR10183:SF425">
    <property type="entry name" value="CALPAIN-5"/>
    <property type="match status" value="1"/>
</dbReference>
<organism evidence="6 7">
    <name type="scientific">Galerina marginata (strain CBS 339.88)</name>
    <dbReference type="NCBI Taxonomy" id="685588"/>
    <lineage>
        <taxon>Eukaryota</taxon>
        <taxon>Fungi</taxon>
        <taxon>Dikarya</taxon>
        <taxon>Basidiomycota</taxon>
        <taxon>Agaricomycotina</taxon>
        <taxon>Agaricomycetes</taxon>
        <taxon>Agaricomycetidae</taxon>
        <taxon>Agaricales</taxon>
        <taxon>Agaricineae</taxon>
        <taxon>Strophariaceae</taxon>
        <taxon>Galerina</taxon>
    </lineage>
</organism>
<keyword evidence="3" id="KW-0645">Protease</keyword>
<evidence type="ECO:0000259" key="5">
    <source>
        <dbReference type="PROSITE" id="PS50203"/>
    </source>
</evidence>
<feature type="region of interest" description="Disordered" evidence="4">
    <location>
        <begin position="45"/>
        <end position="115"/>
    </location>
</feature>
<dbReference type="SUPFAM" id="SSF54001">
    <property type="entry name" value="Cysteine proteinases"/>
    <property type="match status" value="1"/>
</dbReference>
<dbReference type="InterPro" id="IPR000169">
    <property type="entry name" value="Pept_cys_AS"/>
</dbReference>
<reference evidence="7" key="1">
    <citation type="journal article" date="2014" name="Proc. Natl. Acad. Sci. U.S.A.">
        <title>Extensive sampling of basidiomycete genomes demonstrates inadequacy of the white-rot/brown-rot paradigm for wood decay fungi.</title>
        <authorList>
            <person name="Riley R."/>
            <person name="Salamov A.A."/>
            <person name="Brown D.W."/>
            <person name="Nagy L.G."/>
            <person name="Floudas D."/>
            <person name="Held B.W."/>
            <person name="Levasseur A."/>
            <person name="Lombard V."/>
            <person name="Morin E."/>
            <person name="Otillar R."/>
            <person name="Lindquist E.A."/>
            <person name="Sun H."/>
            <person name="LaButti K.M."/>
            <person name="Schmutz J."/>
            <person name="Jabbour D."/>
            <person name="Luo H."/>
            <person name="Baker S.E."/>
            <person name="Pisabarro A.G."/>
            <person name="Walton J.D."/>
            <person name="Blanchette R.A."/>
            <person name="Henrissat B."/>
            <person name="Martin F."/>
            <person name="Cullen D."/>
            <person name="Hibbett D.S."/>
            <person name="Grigoriev I.V."/>
        </authorList>
    </citation>
    <scope>NUCLEOTIDE SEQUENCE [LARGE SCALE GENOMIC DNA]</scope>
    <source>
        <strain evidence="7">CBS 339.88</strain>
    </source>
</reference>
<dbReference type="SMART" id="SM00230">
    <property type="entry name" value="CysPc"/>
    <property type="match status" value="1"/>
</dbReference>
<dbReference type="PROSITE" id="PS00139">
    <property type="entry name" value="THIOL_PROTEASE_CYS"/>
    <property type="match status" value="1"/>
</dbReference>
<dbReference type="PROSITE" id="PS50203">
    <property type="entry name" value="CALPAIN_CAT"/>
    <property type="match status" value="1"/>
</dbReference>
<dbReference type="CDD" id="cd00044">
    <property type="entry name" value="CysPc"/>
    <property type="match status" value="1"/>
</dbReference>
<dbReference type="GO" id="GO:0004198">
    <property type="term" value="F:calcium-dependent cysteine-type endopeptidase activity"/>
    <property type="evidence" value="ECO:0007669"/>
    <property type="project" value="InterPro"/>
</dbReference>
<dbReference type="HOGENOM" id="CLU_006072_2_2_1"/>
<dbReference type="AlphaFoldDB" id="A0A067SVS7"/>
<dbReference type="Gene3D" id="3.90.70.10">
    <property type="entry name" value="Cysteine proteinases"/>
    <property type="match status" value="1"/>
</dbReference>
<comment type="similarity">
    <text evidence="1">Belongs to the peptidase C2 family.</text>
</comment>
<dbReference type="InterPro" id="IPR001300">
    <property type="entry name" value="Peptidase_C2_calpain_cat"/>
</dbReference>
<dbReference type="Proteomes" id="UP000027222">
    <property type="component" value="Unassembled WGS sequence"/>
</dbReference>
<keyword evidence="3" id="KW-0378">Hydrolase</keyword>
<keyword evidence="3" id="KW-0788">Thiol protease</keyword>
<gene>
    <name evidence="6" type="ORF">GALMADRAFT_811973</name>
</gene>
<evidence type="ECO:0000256" key="4">
    <source>
        <dbReference type="SAM" id="MobiDB-lite"/>
    </source>
</evidence>
<protein>
    <recommendedName>
        <fullName evidence="5">Calpain catalytic domain-containing protein</fullName>
    </recommendedName>
</protein>
<evidence type="ECO:0000256" key="1">
    <source>
        <dbReference type="ARBA" id="ARBA00007623"/>
    </source>
</evidence>
<dbReference type="GO" id="GO:0006508">
    <property type="term" value="P:proteolysis"/>
    <property type="evidence" value="ECO:0007669"/>
    <property type="project" value="UniProtKB-KW"/>
</dbReference>
<feature type="active site" evidence="2 3">
    <location>
        <position position="418"/>
    </location>
</feature>
<dbReference type="InterPro" id="IPR022684">
    <property type="entry name" value="Calpain_cysteine_protease"/>
</dbReference>
<dbReference type="Pfam" id="PF00648">
    <property type="entry name" value="Peptidase_C2"/>
    <property type="match status" value="1"/>
</dbReference>
<name>A0A067SVS7_GALM3</name>
<evidence type="ECO:0000256" key="3">
    <source>
        <dbReference type="PROSITE-ProRule" id="PRU00239"/>
    </source>
</evidence>
<sequence length="633" mass="70724">MSSWLTSVIGIGVICAFTNTSPGVPLVLLLVAAALRLVTQTKGLPDMEPELDDAGKPLPAQTEPNPTSTDHFFDFDMNTEGTHAKFDDTQATTKDDAQPGGAYSSTDPSRSLTAPNDQIGLLVTEELELALKHCKEKVERIAKECRAGNRKFRDIEFDLENDSSSCQYGLYSDGSKAAPDVRRVSEIFDSPKFFADKPGSNDIIQGALGDCWFLSALSTMSTAHGLVEKLCIARNEEVGVYGFIFFRNGRWVDVIIDDQLFWTLPKFEELKKEEQDLYHDDKDLYNSIARKGGKGLHFAKSGVAEETWVPLIEKAYAKLHGDYLSLTGGRMSEGIEDLTGGVSVMFNTSDILDPDRFWTEELLQANSQTRLFGVSFPGLDEARSENPSATVQGLVGAHAYSILRVKECRGKRFIVLRNPWGKSEWTGPWSDGSKEWSGEWIEVLGELEHGMGDDGEFVMEYSDFLETWTLIQRTTIFDRNWIMSSHWLCVPSKPIDHAWTYGDVIFYFTLPSPSTTLLVLSQLDDRYFKYLDGLATPNLEFVVYKRGETECRGESYAGPFCQRSVTCEVELEAGEYAVYPRIDRVTSNSDILTKGRSYGITASSLVSWVKELNPDPLQPIMILARGRSSSLLR</sequence>
<dbReference type="InterPro" id="IPR038765">
    <property type="entry name" value="Papain-like_cys_pep_sf"/>
</dbReference>
<dbReference type="OrthoDB" id="424753at2759"/>
<evidence type="ECO:0000256" key="2">
    <source>
        <dbReference type="PIRSR" id="PIRSR622684-1"/>
    </source>
</evidence>
<feature type="domain" description="Calpain catalytic" evidence="5">
    <location>
        <begin position="151"/>
        <end position="477"/>
    </location>
</feature>
<feature type="active site" evidence="2 3">
    <location>
        <position position="211"/>
    </location>
</feature>
<feature type="compositionally biased region" description="Basic and acidic residues" evidence="4">
    <location>
        <begin position="82"/>
        <end position="97"/>
    </location>
</feature>
<evidence type="ECO:0000313" key="7">
    <source>
        <dbReference type="Proteomes" id="UP000027222"/>
    </source>
</evidence>
<feature type="compositionally biased region" description="Polar residues" evidence="4">
    <location>
        <begin position="103"/>
        <end position="115"/>
    </location>
</feature>
<dbReference type="PANTHER" id="PTHR10183">
    <property type="entry name" value="CALPAIN"/>
    <property type="match status" value="1"/>
</dbReference>
<dbReference type="STRING" id="685588.A0A067SVS7"/>
<evidence type="ECO:0000313" key="6">
    <source>
        <dbReference type="EMBL" id="KDR70873.1"/>
    </source>
</evidence>
<accession>A0A067SVS7</accession>
<keyword evidence="7" id="KW-1185">Reference proteome</keyword>
<proteinExistence type="inferred from homology"/>
<dbReference type="EMBL" id="KL142395">
    <property type="protein sequence ID" value="KDR70873.1"/>
    <property type="molecule type" value="Genomic_DNA"/>
</dbReference>